<evidence type="ECO:0000256" key="1">
    <source>
        <dbReference type="SAM" id="Coils"/>
    </source>
</evidence>
<dbReference type="AlphaFoldDB" id="A0A8H4ENU5"/>
<dbReference type="EMBL" id="WTPW01000305">
    <property type="protein sequence ID" value="KAF0525054.1"/>
    <property type="molecule type" value="Genomic_DNA"/>
</dbReference>
<gene>
    <name evidence="2" type="ORF">F8M41_014792</name>
</gene>
<evidence type="ECO:0000313" key="3">
    <source>
        <dbReference type="Proteomes" id="UP000439903"/>
    </source>
</evidence>
<keyword evidence="3" id="KW-1185">Reference proteome</keyword>
<accession>A0A8H4ENU5</accession>
<dbReference type="OrthoDB" id="2411564at2759"/>
<proteinExistence type="predicted"/>
<keyword evidence="1" id="KW-0175">Coiled coil</keyword>
<protein>
    <submittedName>
        <fullName evidence="2">Uncharacterized protein</fullName>
    </submittedName>
</protein>
<evidence type="ECO:0000313" key="2">
    <source>
        <dbReference type="EMBL" id="KAF0525054.1"/>
    </source>
</evidence>
<name>A0A8H4ENU5_GIGMA</name>
<dbReference type="Proteomes" id="UP000439903">
    <property type="component" value="Unassembled WGS sequence"/>
</dbReference>
<reference evidence="2 3" key="1">
    <citation type="journal article" date="2019" name="Environ. Microbiol.">
        <title>At the nexus of three kingdoms: the genome of the mycorrhizal fungus Gigaspora margarita provides insights into plant, endobacterial and fungal interactions.</title>
        <authorList>
            <person name="Venice F."/>
            <person name="Ghignone S."/>
            <person name="Salvioli di Fossalunga A."/>
            <person name="Amselem J."/>
            <person name="Novero M."/>
            <person name="Xianan X."/>
            <person name="Sedzielewska Toro K."/>
            <person name="Morin E."/>
            <person name="Lipzen A."/>
            <person name="Grigoriev I.V."/>
            <person name="Henrissat B."/>
            <person name="Martin F.M."/>
            <person name="Bonfante P."/>
        </authorList>
    </citation>
    <scope>NUCLEOTIDE SEQUENCE [LARGE SCALE GENOMIC DNA]</scope>
    <source>
        <strain evidence="2 3">BEG34</strain>
    </source>
</reference>
<sequence length="107" mass="11970">MIKVINTYVKACAEILKNEAQVITNRKKELKNIYQNLNSNLKLPDRKELAGSVLDNAINDINQLCENKLYQVHEQAGITLAFDGRINIINQHLLGSVIILPSGESLV</sequence>
<feature type="coiled-coil region" evidence="1">
    <location>
        <begin position="13"/>
        <end position="40"/>
    </location>
</feature>
<organism evidence="2 3">
    <name type="scientific">Gigaspora margarita</name>
    <dbReference type="NCBI Taxonomy" id="4874"/>
    <lineage>
        <taxon>Eukaryota</taxon>
        <taxon>Fungi</taxon>
        <taxon>Fungi incertae sedis</taxon>
        <taxon>Mucoromycota</taxon>
        <taxon>Glomeromycotina</taxon>
        <taxon>Glomeromycetes</taxon>
        <taxon>Diversisporales</taxon>
        <taxon>Gigasporaceae</taxon>
        <taxon>Gigaspora</taxon>
    </lineage>
</organism>
<comment type="caution">
    <text evidence="2">The sequence shown here is derived from an EMBL/GenBank/DDBJ whole genome shotgun (WGS) entry which is preliminary data.</text>
</comment>